<gene>
    <name evidence="1" type="ORF">HMPREF1979_00782</name>
</gene>
<accession>U1S378</accession>
<protein>
    <submittedName>
        <fullName evidence="1">Uncharacterized protein</fullName>
    </submittedName>
</protein>
<comment type="caution">
    <text evidence="1">The sequence shown here is derived from an EMBL/GenBank/DDBJ whole genome shotgun (WGS) entry which is preliminary data.</text>
</comment>
<sequence>MTIMSLIFLKMDHEELVLPGTLLNSNRSYAATATSYATAIRILTYDPWGQHEPLIESENTFMQAPQNII</sequence>
<dbReference type="AlphaFoldDB" id="U1S378"/>
<dbReference type="HOGENOM" id="CLU_2766593_0_0_11"/>
<keyword evidence="2" id="KW-1185">Reference proteome</keyword>
<name>U1S378_9ACTO</name>
<proteinExistence type="predicted"/>
<evidence type="ECO:0000313" key="1">
    <source>
        <dbReference type="EMBL" id="ERH25122.1"/>
    </source>
</evidence>
<organism evidence="1 2">
    <name type="scientific">Actinomyces johnsonii F0542</name>
    <dbReference type="NCBI Taxonomy" id="1321818"/>
    <lineage>
        <taxon>Bacteria</taxon>
        <taxon>Bacillati</taxon>
        <taxon>Actinomycetota</taxon>
        <taxon>Actinomycetes</taxon>
        <taxon>Actinomycetales</taxon>
        <taxon>Actinomycetaceae</taxon>
        <taxon>Actinomyces</taxon>
    </lineage>
</organism>
<reference evidence="1 2" key="1">
    <citation type="submission" date="2013-08" db="EMBL/GenBank/DDBJ databases">
        <authorList>
            <person name="Weinstock G."/>
            <person name="Sodergren E."/>
            <person name="Wylie T."/>
            <person name="Fulton L."/>
            <person name="Fulton R."/>
            <person name="Fronick C."/>
            <person name="O'Laughlin M."/>
            <person name="Godfrey J."/>
            <person name="Miner T."/>
            <person name="Herter B."/>
            <person name="Appelbaum E."/>
            <person name="Cordes M."/>
            <person name="Lek S."/>
            <person name="Wollam A."/>
            <person name="Pepin K.H."/>
            <person name="Palsikar V.B."/>
            <person name="Mitreva M."/>
            <person name="Wilson R.K."/>
        </authorList>
    </citation>
    <scope>NUCLEOTIDE SEQUENCE [LARGE SCALE GENOMIC DNA]</scope>
    <source>
        <strain evidence="1 2">F0542</strain>
    </source>
</reference>
<dbReference type="Proteomes" id="UP000016536">
    <property type="component" value="Unassembled WGS sequence"/>
</dbReference>
<dbReference type="EMBL" id="AWSE01000034">
    <property type="protein sequence ID" value="ERH25122.1"/>
    <property type="molecule type" value="Genomic_DNA"/>
</dbReference>
<evidence type="ECO:0000313" key="2">
    <source>
        <dbReference type="Proteomes" id="UP000016536"/>
    </source>
</evidence>
<dbReference type="PATRIC" id="fig|1321818.3.peg.653"/>